<feature type="compositionally biased region" description="Polar residues" evidence="2">
    <location>
        <begin position="216"/>
        <end position="270"/>
    </location>
</feature>
<keyword evidence="1" id="KW-0802">TPR repeat</keyword>
<protein>
    <submittedName>
        <fullName evidence="3">Photosystem I assembly protein Ycf3</fullName>
    </submittedName>
</protein>
<comment type="caution">
    <text evidence="3">The sequence shown here is derived from an EMBL/GenBank/DDBJ whole genome shotgun (WGS) entry which is preliminary data.</text>
</comment>
<dbReference type="SMART" id="SM00028">
    <property type="entry name" value="TPR"/>
    <property type="match status" value="4"/>
</dbReference>
<proteinExistence type="predicted"/>
<dbReference type="InterPro" id="IPR011990">
    <property type="entry name" value="TPR-like_helical_dom_sf"/>
</dbReference>
<dbReference type="Pfam" id="PF14559">
    <property type="entry name" value="TPR_19"/>
    <property type="match status" value="1"/>
</dbReference>
<feature type="region of interest" description="Disordered" evidence="2">
    <location>
        <begin position="196"/>
        <end position="278"/>
    </location>
</feature>
<dbReference type="RefSeq" id="WP_207399238.1">
    <property type="nucleotide sequence ID" value="NZ_JABRWO010000022.1"/>
</dbReference>
<dbReference type="SUPFAM" id="SSF48452">
    <property type="entry name" value="TPR-like"/>
    <property type="match status" value="1"/>
</dbReference>
<dbReference type="AlphaFoldDB" id="A0A7V8VB20"/>
<name>A0A7V8VB20_9BACT</name>
<dbReference type="Gene3D" id="1.25.40.10">
    <property type="entry name" value="Tetratricopeptide repeat domain"/>
    <property type="match status" value="1"/>
</dbReference>
<gene>
    <name evidence="3" type="primary">ycf3_2</name>
    <name evidence="3" type="ORF">HOV93_50870</name>
</gene>
<accession>A0A7V8VB20</accession>
<feature type="region of interest" description="Disordered" evidence="2">
    <location>
        <begin position="302"/>
        <end position="324"/>
    </location>
</feature>
<feature type="compositionally biased region" description="Polar residues" evidence="2">
    <location>
        <begin position="304"/>
        <end position="324"/>
    </location>
</feature>
<dbReference type="PROSITE" id="PS50005">
    <property type="entry name" value="TPR"/>
    <property type="match status" value="2"/>
</dbReference>
<evidence type="ECO:0000313" key="4">
    <source>
        <dbReference type="Proteomes" id="UP000551616"/>
    </source>
</evidence>
<feature type="repeat" description="TPR" evidence="1">
    <location>
        <begin position="81"/>
        <end position="114"/>
    </location>
</feature>
<organism evidence="3 4">
    <name type="scientific">Bremerella alba</name>
    <dbReference type="NCBI Taxonomy" id="980252"/>
    <lineage>
        <taxon>Bacteria</taxon>
        <taxon>Pseudomonadati</taxon>
        <taxon>Planctomycetota</taxon>
        <taxon>Planctomycetia</taxon>
        <taxon>Pirellulales</taxon>
        <taxon>Pirellulaceae</taxon>
        <taxon>Bremerella</taxon>
    </lineage>
</organism>
<dbReference type="PANTHER" id="PTHR12558:SF13">
    <property type="entry name" value="CELL DIVISION CYCLE PROTEIN 27 HOMOLOG"/>
    <property type="match status" value="1"/>
</dbReference>
<evidence type="ECO:0000256" key="1">
    <source>
        <dbReference type="PROSITE-ProRule" id="PRU00339"/>
    </source>
</evidence>
<reference evidence="3 4" key="1">
    <citation type="submission" date="2020-05" db="EMBL/GenBank/DDBJ databases">
        <title>Bremerella alba sp. nov., a novel planctomycete isolated from the surface of the macroalga Fucus spiralis.</title>
        <authorList>
            <person name="Godinho O."/>
            <person name="Botelho R."/>
            <person name="Albuquerque L."/>
            <person name="Wiegand S."/>
            <person name="Da Costa M.S."/>
            <person name="Lobo-Da-Cunha A."/>
            <person name="Jogler C."/>
            <person name="Lage O.M."/>
        </authorList>
    </citation>
    <scope>NUCLEOTIDE SEQUENCE [LARGE SCALE GENOMIC DNA]</scope>
    <source>
        <strain evidence="3 4">FF15</strain>
    </source>
</reference>
<dbReference type="Proteomes" id="UP000551616">
    <property type="component" value="Unassembled WGS sequence"/>
</dbReference>
<evidence type="ECO:0000313" key="3">
    <source>
        <dbReference type="EMBL" id="MBA2117881.1"/>
    </source>
</evidence>
<keyword evidence="4" id="KW-1185">Reference proteome</keyword>
<evidence type="ECO:0000256" key="2">
    <source>
        <dbReference type="SAM" id="MobiDB-lite"/>
    </source>
</evidence>
<dbReference type="InterPro" id="IPR019734">
    <property type="entry name" value="TPR_rpt"/>
</dbReference>
<dbReference type="PANTHER" id="PTHR12558">
    <property type="entry name" value="CELL DIVISION CYCLE 16,23,27"/>
    <property type="match status" value="1"/>
</dbReference>
<dbReference type="EMBL" id="JABRWO010000022">
    <property type="protein sequence ID" value="MBA2117881.1"/>
    <property type="molecule type" value="Genomic_DNA"/>
</dbReference>
<sequence length="344" mass="37502">MFSMTEASVENNFTQEMSFARLSERNGDNVKAKKLYRHILSRDPENRVALHRMGVISGKEGQYAQAVEYLTHGATVDDPSAEMLSDLGYVYYLQHNQELAKTTLERALAEDPDYEAARTNLAVVYAELGQYDIALSHFRQISDEAEALSNLAYIQSQRGDLELAQANYSRALDIDKRLRPAAEALIQIAQMTGDVTDRPNVRPHVVPTQEQQQQELVAQSRSSIPAASQFAPQTSAVASQTPESATNNPLRTASRFAESQTSVQQVQYSGESAKAPATSGNAALTIPTQSMRADPAVFQISDEPATSNVQQPARASTQIGAMQSASAESFNQQIMGALQAASTK</sequence>
<feature type="repeat" description="TPR" evidence="1">
    <location>
        <begin position="145"/>
        <end position="178"/>
    </location>
</feature>